<keyword evidence="5 7" id="KW-1133">Transmembrane helix</keyword>
<dbReference type="InterPro" id="IPR005524">
    <property type="entry name" value="DUF318"/>
</dbReference>
<keyword evidence="6 7" id="KW-0472">Membrane</keyword>
<dbReference type="Proteomes" id="UP000509658">
    <property type="component" value="Chromosome"/>
</dbReference>
<keyword evidence="9" id="KW-1185">Reference proteome</keyword>
<dbReference type="PANTHER" id="PTHR34184:SF4">
    <property type="entry name" value="UPF0718 PROTEIN YCGR"/>
    <property type="match status" value="1"/>
</dbReference>
<evidence type="ECO:0000256" key="2">
    <source>
        <dbReference type="ARBA" id="ARBA00006386"/>
    </source>
</evidence>
<reference evidence="8 9" key="1">
    <citation type="submission" date="2020-05" db="EMBL/GenBank/DDBJ databases">
        <title>Horizontal transmission and recombination maintain forever young bacterial symbiont genomes.</title>
        <authorList>
            <person name="Russell S.L."/>
            <person name="Pepper-Tunick E."/>
            <person name="Svedberg J."/>
            <person name="Byrne A."/>
            <person name="Ruelas Castillo J."/>
            <person name="Vollmers C."/>
            <person name="Beinart R.A."/>
            <person name="Corbett-Detig R."/>
        </authorList>
    </citation>
    <scope>NUCLEOTIDE SEQUENCE [LARGE SCALE GENOMIC DNA]</scope>
    <source>
        <strain evidence="8">Santa_Monica_outfall</strain>
    </source>
</reference>
<sequence>MTLFLQNLLNICLEAAPWLLFGLITAAVIKVWLPEGLVARWLGGRGPWPVTKAALIGAPLPLCSCGVLPAALAVRRGGASRGSTLSFLIATPETGVDSVALSYALLGPFMMVVRPIAAIITAVVTGLLTLIVPAAKIYPAHVPEAAKDSCGSGCTTDCSTEANGSSPVRG</sequence>
<evidence type="ECO:0000256" key="5">
    <source>
        <dbReference type="ARBA" id="ARBA00022989"/>
    </source>
</evidence>
<comment type="subcellular location">
    <subcellularLocation>
        <location evidence="1">Cell membrane</location>
        <topology evidence="1">Multi-pass membrane protein</topology>
    </subcellularLocation>
</comment>
<evidence type="ECO:0000256" key="6">
    <source>
        <dbReference type="ARBA" id="ARBA00023136"/>
    </source>
</evidence>
<comment type="similarity">
    <text evidence="2">Belongs to the UPF0718 family.</text>
</comment>
<dbReference type="Pfam" id="PF03773">
    <property type="entry name" value="ArsP_1"/>
    <property type="match status" value="1"/>
</dbReference>
<dbReference type="KEGG" id="rev:HUE57_02435"/>
<gene>
    <name evidence="8" type="ORF">HUE57_02435</name>
</gene>
<dbReference type="EMBL" id="CP054491">
    <property type="protein sequence ID" value="QKQ25272.1"/>
    <property type="molecule type" value="Genomic_DNA"/>
</dbReference>
<evidence type="ECO:0000313" key="9">
    <source>
        <dbReference type="Proteomes" id="UP000509658"/>
    </source>
</evidence>
<evidence type="ECO:0000256" key="1">
    <source>
        <dbReference type="ARBA" id="ARBA00004651"/>
    </source>
</evidence>
<dbReference type="InterPro" id="IPR052923">
    <property type="entry name" value="UPF0718"/>
</dbReference>
<evidence type="ECO:0000256" key="3">
    <source>
        <dbReference type="ARBA" id="ARBA00022475"/>
    </source>
</evidence>
<feature type="transmembrane region" description="Helical" evidence="7">
    <location>
        <begin position="112"/>
        <end position="132"/>
    </location>
</feature>
<organism evidence="8 9">
    <name type="scientific">Candidatus Reidiella endopervernicosa</name>
    <dbReference type="NCBI Taxonomy" id="2738883"/>
    <lineage>
        <taxon>Bacteria</taxon>
        <taxon>Pseudomonadati</taxon>
        <taxon>Pseudomonadota</taxon>
        <taxon>Gammaproteobacteria</taxon>
        <taxon>Candidatus Reidiella</taxon>
    </lineage>
</organism>
<accession>A0A6N0HSB3</accession>
<dbReference type="PANTHER" id="PTHR34184">
    <property type="entry name" value="UPF0718 PROTEIN YCGR"/>
    <property type="match status" value="1"/>
</dbReference>
<keyword evidence="3" id="KW-1003">Cell membrane</keyword>
<feature type="transmembrane region" description="Helical" evidence="7">
    <location>
        <begin position="12"/>
        <end position="33"/>
    </location>
</feature>
<proteinExistence type="inferred from homology"/>
<protein>
    <submittedName>
        <fullName evidence="8">Permease</fullName>
    </submittedName>
</protein>
<keyword evidence="4 7" id="KW-0812">Transmembrane</keyword>
<evidence type="ECO:0000313" key="8">
    <source>
        <dbReference type="EMBL" id="QKQ25272.1"/>
    </source>
</evidence>
<dbReference type="AlphaFoldDB" id="A0A6N0HSB3"/>
<dbReference type="GO" id="GO:0005886">
    <property type="term" value="C:plasma membrane"/>
    <property type="evidence" value="ECO:0007669"/>
    <property type="project" value="UniProtKB-SubCell"/>
</dbReference>
<evidence type="ECO:0000256" key="7">
    <source>
        <dbReference type="SAM" id="Phobius"/>
    </source>
</evidence>
<evidence type="ECO:0000256" key="4">
    <source>
        <dbReference type="ARBA" id="ARBA00022692"/>
    </source>
</evidence>
<name>A0A6N0HSB3_9GAMM</name>